<sequence length="149" mass="16972">MEGEIKEGRKIQFSVPSAGSIQLDPRQLEMIRRRRPTPAMLFRMTDHPSPEEENLSFPLFVCENGVSKSQNLDTAIYQPPSLKAVQKMARAHINSSDTPSSESSDNEDVSLDAPRDPPDKIRVNPTNQIISQCMKVRRKRQKRRIKKGM</sequence>
<accession>A0ACC5YQV4</accession>
<name>A0ACC5YQV4_9TELE</name>
<dbReference type="EMBL" id="CM040986">
    <property type="protein sequence ID" value="MCJ8738205.1"/>
    <property type="molecule type" value="Genomic_DNA"/>
</dbReference>
<organism evidence="1 2">
    <name type="scientific">Pangasius djambal</name>
    <dbReference type="NCBI Taxonomy" id="1691987"/>
    <lineage>
        <taxon>Eukaryota</taxon>
        <taxon>Metazoa</taxon>
        <taxon>Chordata</taxon>
        <taxon>Craniata</taxon>
        <taxon>Vertebrata</taxon>
        <taxon>Euteleostomi</taxon>
        <taxon>Actinopterygii</taxon>
        <taxon>Neopterygii</taxon>
        <taxon>Teleostei</taxon>
        <taxon>Ostariophysi</taxon>
        <taxon>Siluriformes</taxon>
        <taxon>Pangasiidae</taxon>
        <taxon>Pangasius</taxon>
    </lineage>
</organism>
<reference evidence="1" key="1">
    <citation type="submission" date="2020-02" db="EMBL/GenBank/DDBJ databases">
        <title>Genome sequencing of the panga catfish, Pangasius djambal.</title>
        <authorList>
            <person name="Wen M."/>
            <person name="Zahm M."/>
            <person name="Roques C."/>
            <person name="Cabau C."/>
            <person name="Klopp C."/>
            <person name="Donnadieu C."/>
            <person name="Jouanno E."/>
            <person name="Avarre J.-C."/>
            <person name="Campet M."/>
            <person name="Ha T."/>
            <person name="Dugue R."/>
            <person name="Lampietro C."/>
            <person name="Louis A."/>
            <person name="Herpin A."/>
            <person name="Echchiki A."/>
            <person name="Berthelot C."/>
            <person name="Parey E."/>
            <person name="Roest-Crollius H."/>
            <person name="Braasch I."/>
            <person name="Postlethwait J.H."/>
            <person name="Bobe J."/>
            <person name="Montfort J."/>
            <person name="Bouchez O."/>
            <person name="Begum T."/>
            <person name="Schartl M."/>
            <person name="Gustiano R."/>
            <person name="Guiguen Y."/>
        </authorList>
    </citation>
    <scope>NUCLEOTIDE SEQUENCE</scope>
    <source>
        <strain evidence="1">Pdj_M5554</strain>
    </source>
</reference>
<protein>
    <submittedName>
        <fullName evidence="1">Uncharacterized protein</fullName>
    </submittedName>
</protein>
<comment type="caution">
    <text evidence="1">The sequence shown here is derived from an EMBL/GenBank/DDBJ whole genome shotgun (WGS) entry which is preliminary data.</text>
</comment>
<proteinExistence type="predicted"/>
<dbReference type="Proteomes" id="UP000830395">
    <property type="component" value="Chromosome 12"/>
</dbReference>
<evidence type="ECO:0000313" key="2">
    <source>
        <dbReference type="Proteomes" id="UP000830395"/>
    </source>
</evidence>
<evidence type="ECO:0000313" key="1">
    <source>
        <dbReference type="EMBL" id="MCJ8738205.1"/>
    </source>
</evidence>
<keyword evidence="2" id="KW-1185">Reference proteome</keyword>
<gene>
    <name evidence="1" type="ORF">PDJAM_G00032830</name>
</gene>